<name>A0A1R0H5Z3_9FUNG</name>
<feature type="domain" description="Helicase ATP-binding" evidence="2">
    <location>
        <begin position="1"/>
        <end position="125"/>
    </location>
</feature>
<evidence type="ECO:0000256" key="1">
    <source>
        <dbReference type="ARBA" id="ARBA00022806"/>
    </source>
</evidence>
<keyword evidence="1 3" id="KW-0547">Nucleotide-binding</keyword>
<dbReference type="STRING" id="133383.A0A1R0H5Z3"/>
<keyword evidence="1 3" id="KW-0347">Helicase</keyword>
<accession>A0A1R0H5Z3</accession>
<keyword evidence="1 3" id="KW-0067">ATP-binding</keyword>
<dbReference type="GO" id="GO:0061749">
    <property type="term" value="F:forked DNA-dependent helicase activity"/>
    <property type="evidence" value="ECO:0007669"/>
    <property type="project" value="TreeGrafter"/>
</dbReference>
<reference evidence="3 4" key="1">
    <citation type="journal article" date="2016" name="Mol. Biol. Evol.">
        <title>Genome-Wide Survey of Gut Fungi (Harpellales) Reveals the First Horizontally Transferred Ubiquitin Gene from a Mosquito Host.</title>
        <authorList>
            <person name="Wang Y."/>
            <person name="White M.M."/>
            <person name="Kvist S."/>
            <person name="Moncalvo J.M."/>
        </authorList>
    </citation>
    <scope>NUCLEOTIDE SEQUENCE [LARGE SCALE GENOMIC DNA]</scope>
    <source>
        <strain evidence="3 4">ALG-7-W6</strain>
    </source>
</reference>
<dbReference type="PANTHER" id="PTHR47396:SF1">
    <property type="entry name" value="ATP-DEPENDENT HELICASE IRC3-RELATED"/>
    <property type="match status" value="1"/>
</dbReference>
<proteinExistence type="predicted"/>
<dbReference type="PANTHER" id="PTHR47396">
    <property type="entry name" value="TYPE I RESTRICTION ENZYME ECOKI R PROTEIN"/>
    <property type="match status" value="1"/>
</dbReference>
<dbReference type="GO" id="GO:0070125">
    <property type="term" value="P:mitochondrial translational elongation"/>
    <property type="evidence" value="ECO:0007669"/>
    <property type="project" value="TreeGrafter"/>
</dbReference>
<dbReference type="AlphaFoldDB" id="A0A1R0H5Z3"/>
<dbReference type="Proteomes" id="UP000187455">
    <property type="component" value="Unassembled WGS sequence"/>
</dbReference>
<evidence type="ECO:0000313" key="4">
    <source>
        <dbReference type="Proteomes" id="UP000187455"/>
    </source>
</evidence>
<keyword evidence="4" id="KW-1185">Reference proteome</keyword>
<keyword evidence="1 3" id="KW-0378">Hydrolase</keyword>
<dbReference type="Gene3D" id="3.40.50.300">
    <property type="entry name" value="P-loop containing nucleotide triphosphate hydrolases"/>
    <property type="match status" value="1"/>
</dbReference>
<dbReference type="GO" id="GO:0032042">
    <property type="term" value="P:mitochondrial DNA metabolic process"/>
    <property type="evidence" value="ECO:0007669"/>
    <property type="project" value="TreeGrafter"/>
</dbReference>
<evidence type="ECO:0000313" key="3">
    <source>
        <dbReference type="EMBL" id="OLY84557.1"/>
    </source>
</evidence>
<dbReference type="PROSITE" id="PS51192">
    <property type="entry name" value="HELICASE_ATP_BIND_1"/>
    <property type="match status" value="1"/>
</dbReference>
<dbReference type="GO" id="GO:0036121">
    <property type="term" value="F:double-stranded DNA helicase activity"/>
    <property type="evidence" value="ECO:0007669"/>
    <property type="project" value="TreeGrafter"/>
</dbReference>
<gene>
    <name evidence="3" type="ORF">AYI68_g1280</name>
</gene>
<dbReference type="GO" id="GO:0016787">
    <property type="term" value="F:hydrolase activity"/>
    <property type="evidence" value="ECO:0007669"/>
    <property type="project" value="InterPro"/>
</dbReference>
<comment type="caution">
    <text evidence="3">The sequence shown here is derived from an EMBL/GenBank/DDBJ whole genome shotgun (WGS) entry which is preliminary data.</text>
</comment>
<dbReference type="GO" id="GO:0005759">
    <property type="term" value="C:mitochondrial matrix"/>
    <property type="evidence" value="ECO:0007669"/>
    <property type="project" value="TreeGrafter"/>
</dbReference>
<dbReference type="InterPro" id="IPR027417">
    <property type="entry name" value="P-loop_NTPase"/>
</dbReference>
<dbReference type="InterPro" id="IPR006935">
    <property type="entry name" value="Helicase/UvrB_N"/>
</dbReference>
<dbReference type="SUPFAM" id="SSF52540">
    <property type="entry name" value="P-loop containing nucleoside triphosphate hydrolases"/>
    <property type="match status" value="1"/>
</dbReference>
<organism evidence="3 4">
    <name type="scientific">Smittium mucronatum</name>
    <dbReference type="NCBI Taxonomy" id="133383"/>
    <lineage>
        <taxon>Eukaryota</taxon>
        <taxon>Fungi</taxon>
        <taxon>Fungi incertae sedis</taxon>
        <taxon>Zoopagomycota</taxon>
        <taxon>Kickxellomycotina</taxon>
        <taxon>Harpellomycetes</taxon>
        <taxon>Harpellales</taxon>
        <taxon>Legeriomycetaceae</taxon>
        <taxon>Smittium</taxon>
    </lineage>
</organism>
<dbReference type="EMBL" id="LSSL01000455">
    <property type="protein sequence ID" value="OLY84557.1"/>
    <property type="molecule type" value="Genomic_DNA"/>
</dbReference>
<dbReference type="InterPro" id="IPR050742">
    <property type="entry name" value="Helicase_Restrict-Modif_Enz"/>
</dbReference>
<dbReference type="GO" id="GO:0005524">
    <property type="term" value="F:ATP binding"/>
    <property type="evidence" value="ECO:0007669"/>
    <property type="project" value="InterPro"/>
</dbReference>
<dbReference type="Pfam" id="PF04851">
    <property type="entry name" value="ResIII"/>
    <property type="match status" value="1"/>
</dbReference>
<dbReference type="GO" id="GO:0000403">
    <property type="term" value="F:Y-form DNA binding"/>
    <property type="evidence" value="ECO:0007669"/>
    <property type="project" value="TreeGrafter"/>
</dbReference>
<sequence>MKNREELLYQAKRQISKFNPDLIVDVDQGRNKASMAADIIIASVQTIGKSKSERLARYDPRLFKCIIIDEAHHSAAKTYRNVIQHFFPEDNPENNLGPVIWGCSATLARHDGLALNKIFNKVVYQKTFLEMIKEKWRVKKLFFY</sequence>
<dbReference type="InterPro" id="IPR014001">
    <property type="entry name" value="Helicase_ATP-bd"/>
</dbReference>
<protein>
    <submittedName>
        <fullName evidence="3">Putative ATP-dependent helicase IRC3</fullName>
    </submittedName>
</protein>
<dbReference type="OrthoDB" id="5593905at2759"/>
<evidence type="ECO:0000259" key="2">
    <source>
        <dbReference type="PROSITE" id="PS51192"/>
    </source>
</evidence>